<evidence type="ECO:0000259" key="5">
    <source>
        <dbReference type="Pfam" id="PF23033"/>
    </source>
</evidence>
<sequence>MGEIKYIGVFLFLLSLLLGCERVSTFQIIDYTPPYLRNVYSLGLTPQCIASYYLVLEDPNGIEYGGGANIVADGTQLLERNTTHALYKMVFSFGSSSGSVPIQLRNSLGDSQNINLNYTCKQPPTNPNIQLIGSPYFPFAKGDMPVFRFKTTGLDPLYRPISFAFRDSTLALLGETTGYSSNDFIATVNILPNGFNWDSLKADTPVYIYYNQFSSTPSYGTNTLPALLPTGTNQINSKNQQISSIQRDGYFLSIQTCLNNDDLVFQTGYLTAGGSSMIPTLMQGNYLSPTFFQYFYSVTSSSYNQIYFNPSAVYSSFAYPYDINFINLAISSTPSLSRVGDLILRYFTTENLGSRVHWYSLRVQANGTSTYLPYPFGYQLSYSTTYSKQFEFLFSPYTNKVVRARGDSPSYILTSTTPDTLPPFIKSATVSLLPQSTNRLFRLNIGDDISGFYEISNMGNFTAKTSGSNLDGVYDFIVTQYDYIRLSNNSLLCDFARNCRQLNLFEPFNLNGDYINQDILKLSDINSISFDKNDIDISNSHVSNKLFIVTKPGTSKALPVVMVMVKEGLSIDTTTMIFNGQWDETEGCYVVPFNVHQNYITGVYPYYLYIDNKPVPYSHLKLFFGETASLRIKSNNGDIMGPIINQFSVSTVNQGSTKTLTLNIGIVDKVNGFKKGIISLITAYDLVEHNKTFTSDDKQGGDIYQSTYAINYSFTLNCRSQNINISYIELEDQQGHVSIFNFFQQPPNVINPIMSVPKPALTLVCSGPAENITPTLTAFSFTPTLISPFSVSSRTVVFNFQSSDSSGINLASVPFIYLHDYSMQIKGFPSTLIDSNETSANYTAVVEVPYGFGDERGLSVSVYGIVDVYSNFRGYSNSIMPFPNNISVSPSGSNDQIIFSTSSLSVRGGSLTIYGKNFNLPNTDVQISFSNSSIYQNVSPTTIEPNILIVNVNALNEPFIFVTIRQLSTQYVYSNSYKVVLESIETDSSSSSGGMSSSSNENTDSSGSQPTPPPNPCKNNCGGDNGICTLKGCQCYYPWTGAECSSQIIIVVPTINTTKPDTSIDSKGDNGVFNSVISLVALNELGSKGELIYQYKFQSWIVTPNENSVYKQFSPVSYKYETNITHPLYETVSYINVFIDFFNQSEPVAISFANEILTMNPSSLKYSVNITTYSFSSSLNTLQLVMATSIESKDTQCSAQETGNTVDNSEFIKLQVDNHSLYGRFIKRGIIDGRVRAVTNNLLLNSDLYLSNSTTSKSSAFIGINIPQFSRLVQIDPDFSVLIDNKAANADSLNSICSEKKSKLSNAQLAGIIVGSVAFGTAIIACIIYCIVKKRKDVKFMNKLKLKFIASK</sequence>
<proteinExistence type="predicted"/>
<dbReference type="PANTHER" id="PTHR31378">
    <property type="entry name" value="EGF-LIKE DOMAIN-CONTAINING PROTEIN-RELATED-RELATED"/>
    <property type="match status" value="1"/>
</dbReference>
<dbReference type="Pfam" id="PF23034">
    <property type="entry name" value="DUF7035"/>
    <property type="match status" value="1"/>
</dbReference>
<evidence type="ECO:0000256" key="3">
    <source>
        <dbReference type="SAM" id="SignalP"/>
    </source>
</evidence>
<dbReference type="InterPro" id="IPR057709">
    <property type="entry name" value="DUF7949"/>
</dbReference>
<comment type="caution">
    <text evidence="8">The sequence shown here is derived from an EMBL/GenBank/DDBJ whole genome shotgun (WGS) entry which is preliminary data.</text>
</comment>
<dbReference type="Proteomes" id="UP000695562">
    <property type="component" value="Unassembled WGS sequence"/>
</dbReference>
<evidence type="ECO:0000259" key="6">
    <source>
        <dbReference type="Pfam" id="PF23034"/>
    </source>
</evidence>
<dbReference type="PANTHER" id="PTHR31378:SF17">
    <property type="match status" value="1"/>
</dbReference>
<dbReference type="InterPro" id="IPR055462">
    <property type="entry name" value="DUF7034"/>
</dbReference>
<dbReference type="InterPro" id="IPR055463">
    <property type="entry name" value="DUF7035"/>
</dbReference>
<dbReference type="PROSITE" id="PS51257">
    <property type="entry name" value="PROKAR_LIPOPROTEIN"/>
    <property type="match status" value="1"/>
</dbReference>
<name>A0A8J4PZG8_9MYCE</name>
<dbReference type="EMBL" id="AJWJ01000083">
    <property type="protein sequence ID" value="KAF2075844.1"/>
    <property type="molecule type" value="Genomic_DNA"/>
</dbReference>
<evidence type="ECO:0000259" key="7">
    <source>
        <dbReference type="Pfam" id="PF25820"/>
    </source>
</evidence>
<feature type="compositionally biased region" description="Low complexity" evidence="1">
    <location>
        <begin position="988"/>
        <end position="1008"/>
    </location>
</feature>
<feature type="chain" id="PRO_5035322142" description="EGF-like domain-containing protein" evidence="3">
    <location>
        <begin position="26"/>
        <end position="1352"/>
    </location>
</feature>
<evidence type="ECO:0000313" key="9">
    <source>
        <dbReference type="Proteomes" id="UP000695562"/>
    </source>
</evidence>
<reference evidence="8" key="1">
    <citation type="submission" date="2020-01" db="EMBL/GenBank/DDBJ databases">
        <title>Development of genomics and gene disruption for Polysphondylium violaceum indicates a role for the polyketide synthase stlB in stalk morphogenesis.</title>
        <authorList>
            <person name="Narita B."/>
            <person name="Kawabe Y."/>
            <person name="Kin K."/>
            <person name="Saito T."/>
            <person name="Gibbs R."/>
            <person name="Kuspa A."/>
            <person name="Muzny D."/>
            <person name="Queller D."/>
            <person name="Richards S."/>
            <person name="Strassman J."/>
            <person name="Sucgang R."/>
            <person name="Worley K."/>
            <person name="Schaap P."/>
        </authorList>
    </citation>
    <scope>NUCLEOTIDE SEQUENCE</scope>
    <source>
        <strain evidence="8">QSvi11</strain>
    </source>
</reference>
<feature type="domain" description="DUF7949" evidence="7">
    <location>
        <begin position="1016"/>
        <end position="1048"/>
    </location>
</feature>
<dbReference type="Pfam" id="PF25820">
    <property type="entry name" value="DUF7949"/>
    <property type="match status" value="1"/>
</dbReference>
<feature type="signal peptide" evidence="3">
    <location>
        <begin position="1"/>
        <end position="25"/>
    </location>
</feature>
<organism evidence="8 9">
    <name type="scientific">Polysphondylium violaceum</name>
    <dbReference type="NCBI Taxonomy" id="133409"/>
    <lineage>
        <taxon>Eukaryota</taxon>
        <taxon>Amoebozoa</taxon>
        <taxon>Evosea</taxon>
        <taxon>Eumycetozoa</taxon>
        <taxon>Dictyostelia</taxon>
        <taxon>Dictyosteliales</taxon>
        <taxon>Dictyosteliaceae</taxon>
        <taxon>Polysphondylium</taxon>
    </lineage>
</organism>
<feature type="transmembrane region" description="Helical" evidence="2">
    <location>
        <begin position="1309"/>
        <end position="1332"/>
    </location>
</feature>
<feature type="region of interest" description="Disordered" evidence="1">
    <location>
        <begin position="987"/>
        <end position="1014"/>
    </location>
</feature>
<protein>
    <recommendedName>
        <fullName evidence="10">EGF-like domain-containing protein</fullName>
    </recommendedName>
</protein>
<keyword evidence="2" id="KW-1133">Transmembrane helix</keyword>
<gene>
    <name evidence="8" type="ORF">CYY_002830</name>
</gene>
<keyword evidence="2" id="KW-0812">Transmembrane</keyword>
<keyword evidence="3" id="KW-0732">Signal</keyword>
<evidence type="ECO:0000259" key="4">
    <source>
        <dbReference type="Pfam" id="PF22933"/>
    </source>
</evidence>
<accession>A0A8J4PZG8</accession>
<evidence type="ECO:0000256" key="1">
    <source>
        <dbReference type="SAM" id="MobiDB-lite"/>
    </source>
</evidence>
<feature type="domain" description="DUF7034" evidence="5">
    <location>
        <begin position="774"/>
        <end position="889"/>
    </location>
</feature>
<evidence type="ECO:0008006" key="10">
    <source>
        <dbReference type="Google" id="ProtNLM"/>
    </source>
</evidence>
<feature type="domain" description="ComC supersandwich" evidence="4">
    <location>
        <begin position="1074"/>
        <end position="1282"/>
    </location>
</feature>
<dbReference type="Pfam" id="PF23033">
    <property type="entry name" value="DUF7034"/>
    <property type="match status" value="1"/>
</dbReference>
<dbReference type="Pfam" id="PF22933">
    <property type="entry name" value="ComC_SSD"/>
    <property type="match status" value="1"/>
</dbReference>
<feature type="domain" description="DUF7035" evidence="6">
    <location>
        <begin position="637"/>
        <end position="759"/>
    </location>
</feature>
<keyword evidence="9" id="KW-1185">Reference proteome</keyword>
<evidence type="ECO:0000256" key="2">
    <source>
        <dbReference type="SAM" id="Phobius"/>
    </source>
</evidence>
<dbReference type="InterPro" id="IPR054484">
    <property type="entry name" value="ComC_SSD"/>
</dbReference>
<evidence type="ECO:0000313" key="8">
    <source>
        <dbReference type="EMBL" id="KAF2075844.1"/>
    </source>
</evidence>
<keyword evidence="2" id="KW-0472">Membrane</keyword>